<protein>
    <recommendedName>
        <fullName evidence="7">Cadherin domain-containing protein</fullName>
    </recommendedName>
</protein>
<dbReference type="InterPro" id="IPR011044">
    <property type="entry name" value="Quino_amine_DH_bsu"/>
</dbReference>
<dbReference type="RefSeq" id="WP_121575579.1">
    <property type="nucleotide sequence ID" value="NZ_MJLZ01000029.1"/>
</dbReference>
<dbReference type="InterPro" id="IPR001680">
    <property type="entry name" value="WD40_rpt"/>
</dbReference>
<dbReference type="OrthoDB" id="6091599at2"/>
<name>A0A421DM55_9GAMM</name>
<dbReference type="SUPFAM" id="SSF50969">
    <property type="entry name" value="YVTN repeat-like/Quinoprotein amine dehydrogenase"/>
    <property type="match status" value="1"/>
</dbReference>
<keyword evidence="2" id="KW-0313">Glucose metabolism</keyword>
<feature type="domain" description="Dystroglycan-type cadherin-like" evidence="4">
    <location>
        <begin position="2675"/>
        <end position="2765"/>
    </location>
</feature>
<keyword evidence="6" id="KW-1185">Reference proteome</keyword>
<dbReference type="InterPro" id="IPR022409">
    <property type="entry name" value="PKD/Chitinase_dom"/>
</dbReference>
<dbReference type="GO" id="GO:0016020">
    <property type="term" value="C:membrane"/>
    <property type="evidence" value="ECO:0007669"/>
    <property type="project" value="InterPro"/>
</dbReference>
<dbReference type="InterPro" id="IPR050282">
    <property type="entry name" value="Cycloisomerase_2"/>
</dbReference>
<dbReference type="Proteomes" id="UP000285648">
    <property type="component" value="Unassembled WGS sequence"/>
</dbReference>
<evidence type="ECO:0000259" key="4">
    <source>
        <dbReference type="SMART" id="SM00736"/>
    </source>
</evidence>
<dbReference type="SUPFAM" id="SSF49313">
    <property type="entry name" value="Cadherin-like"/>
    <property type="match status" value="4"/>
</dbReference>
<dbReference type="InterPro" id="IPR006644">
    <property type="entry name" value="Cadg"/>
</dbReference>
<reference evidence="5 6" key="1">
    <citation type="submission" date="2016-09" db="EMBL/GenBank/DDBJ databases">
        <authorList>
            <person name="Doonan J."/>
            <person name="Pachebat J.A."/>
            <person name="Golyshin P.N."/>
            <person name="Denman S."/>
            <person name="Mcdonald J.E."/>
        </authorList>
    </citation>
    <scope>NUCLEOTIDE SEQUENCE [LARGE SCALE GENOMIC DNA]</scope>
    <source>
        <strain evidence="5 6">NCPPB 3934</strain>
    </source>
</reference>
<dbReference type="GO" id="GO:0017057">
    <property type="term" value="F:6-phosphogluconolactonase activity"/>
    <property type="evidence" value="ECO:0007669"/>
    <property type="project" value="TreeGrafter"/>
</dbReference>
<evidence type="ECO:0000256" key="2">
    <source>
        <dbReference type="ARBA" id="ARBA00022526"/>
    </source>
</evidence>
<evidence type="ECO:0000256" key="1">
    <source>
        <dbReference type="ARBA" id="ARBA00005564"/>
    </source>
</evidence>
<evidence type="ECO:0000259" key="3">
    <source>
        <dbReference type="SMART" id="SM00089"/>
    </source>
</evidence>
<evidence type="ECO:0008006" key="7">
    <source>
        <dbReference type="Google" id="ProtNLM"/>
    </source>
</evidence>
<dbReference type="SUPFAM" id="SSF75011">
    <property type="entry name" value="3-carboxy-cis,cis-mucoante lactonizing enzyme"/>
    <property type="match status" value="1"/>
</dbReference>
<dbReference type="InterPro" id="IPR015943">
    <property type="entry name" value="WD40/YVTN_repeat-like_dom_sf"/>
</dbReference>
<feature type="domain" description="Dystroglycan-type cadherin-like" evidence="4">
    <location>
        <begin position="2871"/>
        <end position="2974"/>
    </location>
</feature>
<dbReference type="GO" id="GO:0006006">
    <property type="term" value="P:glucose metabolic process"/>
    <property type="evidence" value="ECO:0007669"/>
    <property type="project" value="UniProtKB-KW"/>
</dbReference>
<dbReference type="PANTHER" id="PTHR30344">
    <property type="entry name" value="6-PHOSPHOGLUCONOLACTONASE-RELATED"/>
    <property type="match status" value="1"/>
</dbReference>
<feature type="domain" description="Dystroglycan-type cadherin-like" evidence="4">
    <location>
        <begin position="695"/>
        <end position="786"/>
    </location>
</feature>
<dbReference type="InterPro" id="IPR015919">
    <property type="entry name" value="Cadherin-like_sf"/>
</dbReference>
<evidence type="ECO:0000313" key="6">
    <source>
        <dbReference type="Proteomes" id="UP000285648"/>
    </source>
</evidence>
<accession>A0A421DM55</accession>
<keyword evidence="2" id="KW-0119">Carbohydrate metabolism</keyword>
<comment type="caution">
    <text evidence="5">The sequence shown here is derived from an EMBL/GenBank/DDBJ whole genome shotgun (WGS) entry which is preliminary data.</text>
</comment>
<dbReference type="SMART" id="SM00320">
    <property type="entry name" value="WD40"/>
    <property type="match status" value="9"/>
</dbReference>
<dbReference type="SMART" id="SM00089">
    <property type="entry name" value="PKD"/>
    <property type="match status" value="3"/>
</dbReference>
<dbReference type="EMBL" id="MJLZ01000029">
    <property type="protein sequence ID" value="RLM21937.1"/>
    <property type="molecule type" value="Genomic_DNA"/>
</dbReference>
<dbReference type="InterPro" id="IPR013783">
    <property type="entry name" value="Ig-like_fold"/>
</dbReference>
<evidence type="ECO:0000313" key="5">
    <source>
        <dbReference type="EMBL" id="RLM21937.1"/>
    </source>
</evidence>
<dbReference type="PANTHER" id="PTHR30344:SF1">
    <property type="entry name" value="6-PHOSPHOGLUCONOLACTONASE"/>
    <property type="match status" value="1"/>
</dbReference>
<feature type="domain" description="PKD/Chitinase" evidence="3">
    <location>
        <begin position="696"/>
        <end position="781"/>
    </location>
</feature>
<dbReference type="Gene3D" id="2.130.10.10">
    <property type="entry name" value="YVTN repeat-like/Quinoprotein amine dehydrogenase"/>
    <property type="match status" value="6"/>
</dbReference>
<dbReference type="SMART" id="SM00736">
    <property type="entry name" value="CADG"/>
    <property type="match status" value="4"/>
</dbReference>
<dbReference type="SUPFAM" id="SSF82171">
    <property type="entry name" value="DPP6 N-terminal domain-like"/>
    <property type="match status" value="1"/>
</dbReference>
<dbReference type="Pfam" id="PF10282">
    <property type="entry name" value="Lactonase"/>
    <property type="match status" value="2"/>
</dbReference>
<feature type="domain" description="PKD/Chitinase" evidence="3">
    <location>
        <begin position="791"/>
        <end position="880"/>
    </location>
</feature>
<dbReference type="Pfam" id="PF05345">
    <property type="entry name" value="He_PIG"/>
    <property type="match status" value="3"/>
</dbReference>
<organism evidence="5 6">
    <name type="scientific">Brenneria alni</name>
    <dbReference type="NCBI Taxonomy" id="71656"/>
    <lineage>
        <taxon>Bacteria</taxon>
        <taxon>Pseudomonadati</taxon>
        <taxon>Pseudomonadota</taxon>
        <taxon>Gammaproteobacteria</taxon>
        <taxon>Enterobacterales</taxon>
        <taxon>Pectobacteriaceae</taxon>
        <taxon>Brenneria</taxon>
    </lineage>
</organism>
<dbReference type="InterPro" id="IPR019405">
    <property type="entry name" value="Lactonase_7-beta_prop"/>
</dbReference>
<comment type="similarity">
    <text evidence="1">Belongs to the cycloisomerase 2 family.</text>
</comment>
<proteinExistence type="inferred from homology"/>
<gene>
    <name evidence="5" type="ORF">BIY29_12870</name>
</gene>
<feature type="domain" description="Dystroglycan-type cadherin-like" evidence="4">
    <location>
        <begin position="791"/>
        <end position="884"/>
    </location>
</feature>
<dbReference type="Gene3D" id="2.60.40.10">
    <property type="entry name" value="Immunoglobulins"/>
    <property type="match status" value="4"/>
</dbReference>
<feature type="domain" description="PKD/Chitinase" evidence="3">
    <location>
        <begin position="2682"/>
        <end position="2761"/>
    </location>
</feature>
<dbReference type="GO" id="GO:0005509">
    <property type="term" value="F:calcium ion binding"/>
    <property type="evidence" value="ECO:0007669"/>
    <property type="project" value="InterPro"/>
</dbReference>
<sequence>MTFSRSKAGSAPQRIPRQAWVLEPRMMFDAAAVATVADVAVQVAPTDSAPGASATPVAATVTITDSSDSFPAVDLFSNVSVSPDTGGGELQELVITVDSSGGNQALIIDGSVITLTTATGNTKTNNYFYSVAVSGNVTTITVNIASSDTGYTAEGAAALIDGISYQAQDKSVESGEVSVTLTTLSDDSDSASLNISATITIDSQINVAPVLSGDSALEAAESFTADELGGSTEVAYSSDGSYAYVAGDGVLSVFSVDDSGRLALLQTLAVDNLGAVSHMVTSSDGLSVYATDGSSNIFVLDVNEDGTLRYVSTIDTNNGNVTGGLAISQDGAWVYVGTEWNGMVIYSRDAASSALNHAGRVDDGSRDGVIATAGDYVYAIYSGAGLFGSVSLSVYQRNDDGSLTTITSVTVSDLNLDFSNIDWSNPNYTNNVSTVTLAVSADGQYLYIAAPLKGVVFVYQFSGGNLTQLDSVAISGVSSITLNDEDGLLYAVSGDGAISVYSVAGNGGLIFSSSIAGNTSGSDIAVSGDGLSILAAGGSVSRYTSAQTLNLGEALTFASGLTLKDSNYDVLNGGEGDYNGASITVSASVDGGSFGFADGNGLTLENGVISLGDDAIAALSVSDGVLTVTFTDVATRAVANQVLQQLSYTNASVAMGSLLTLTVRGRDSGAGNLSSNDITLTLRANAVPQVNTDAATGYGLSSATSETAYRFTLFSGLFHDEDGDTLTWSVSGLPDGLTFDATTRTIAGTTAETGTFTVTVSATDPSGASASLALDLVVEQVANRAPEINPQAAATLDSAVENTAYSVTLDASLFNDADSRYGDSLSWSVSGLPDGLTFDAGTLTLSGAAATLGSYTVTVTVTDQSGASASTELTLRVITQSEADNSAPVLDVDESGLVYTAEGNLTGFSQYVYGLALSPDDGTLMVLGSGSNSHAITPSGNSTLYVYSRDADTGELTLVQTFVQGAADDGDDSNGIEINGLDSATSAVYSADGKYAYLVGKNASGNYVVTVFSVNDNGTLGVTGLSAEVTGASEIKQLTVSADGGALYVISSSTLYAYTVGENGALNLSGSYSDSYSTASAMAIDSSGNVYVLGGSKLIVYTANGDGTLTYATTGTGIGLSGTSRGIVVSDAGYIYATTGSNNTVVTLYYDSATNTVTRTSTASPGSQVWGLSLSQDGTALYAGGLTGQVYIYSVNGDGSLTHTNTLALSTNGRAFRYAISSDNTSIYVGGFYNRAGLSLISAGAVSGAYTEGETTNPAASVSLSDVDYDALADGAGNYNGATITLMREGGANSADSYSFSDGNGLTLADGVLSLNGAAIGTFASDNGALTIRFTADVTTVTANQVLQQIGYANTSSDPGSRVMLTLAVGDEYTTSSVNILLTVDEINNAPSLVSTAGDVTYTSGGNAVKLFSDTRISAGEVDQLISELTLTVSGVVDGESETLTIDGTAIALVAGSGTTTRGYRYTVTVEDNAVTVTLTGSEGIAANTAEALVNGIGYANHSDEPTISSRTVTLKTIKDNGGTNNNGVDTTALTISANVTLSLTNHAPSLSSTAASTTYVENADASNLFSNTVLSTGEDGQAIRSLTLTVAGLADGENETLIIDGISIVLVEGISGTTTSGYGYTVSVAEGTATVILNSVDGIAVGAAAALIDAIGYVNTSDDPTATARTVTLAAIQDDGGASNNGTDIATLAIAATVNVIAVNDAPGVVSSAVSGIYTESGSSISLFSDTAISTVEDGQGIIGLTLTVSGVVDGGSEILEIDGATIRLVAGSGATDSGYRYTVTVEGDTVTVAIDNSGSIDVSTAAALVDSINYLNLSTAFTAGDRTFTLSVQDNGGTENGGSDITTLAGSTIVTLVENTAPVLGSTPDNETLEVIQSLPAIEGITAIAATALSGDGSHLYVVASDGAVATFSRNASTGELIYQGSIVSGVTTVSDIQISDDGARLYILGEGGDAIAIFSRTTSDGSLSLTQTLATENVVDLGISSDGGAIYVVDGNYAGLSVYTLDSESGLYALTQQIAASTSTEPYLFTGVGIKAVGDYVFVITDPAASTVADTLIVYQRGSDGALNAISYLRDGADDSAGTMVEMSSPIDITVSSDGQSVYVASADGVSIFSFDADSGTLSVAGHIAGLSNVTGVALAGDNHTLYVTSSDGTLSRYDISASTPVLLQVLTSDTDSGLSGARHISVSSNGMAVVTGAGGLVNLRDGLAASLDLAYTEQSTILLAQILTLTDADYDALNNGSGNYAEATIAIARADGISSDDSYGFMDGNGLTLVDGTLYLNDAAIGAFVSRDGALTVTFSADVTTATANLVLQQITYTNNSNDPGSSIALVLTVSDAYTSDSVRLALAVNEVNNAPSLTTTGMTAAYTEDGAPASLFSATALSTVEAGQEIVGLTLTVSGLTDGASETLTVDGTVIALVAGSGATASGYGYTVTVTGDTATVVLSSVDGIETSAAAGLIDAITYANASDDPTTGTRTVTLTAVQDSGGVQNGGSDITALNIAATVTVAAVNDAPVVSASASNSDYTGSAISLFSNTHIDTVEADDRILAVTLSVAGVVDGVNEVLNIDGSSITLTDGASVTTGNGYLVSVSVNADGVTTVTIASGAGITADLAAALINSISYQNAAASGGDRVITLIAVQDSGGKDGAGRDTVNLAISATVSVNFVPEITATDYRLNQATENEAYSVTLPDNLFTDADGDTLTWRLDGLPDGLIFDADTRTISGTPTESGTFSLTISVQDSAGGRATLTLTLTVGREMTFNNLMLFARPGDAFAPDNTDREDEGGLNERVFASSRPTGSLLRAAIPAVTADAAETQRQRAAEWGLEPVMTTLLPALETVNFSSRDQGTLVSDTRSTLFQTIRGQTTALESAFSSLQGTLQPDNAGALVFTLPQHIFSTREGGAVLTLQLANGRPLPSWVQFDARSGVVRITDASALQVNQIQLSLTAQTADGSSRTLPITLRVGQGVEPPVPLTQLYETEAAATSLSVQRLTSDPAEVAHSAGKAAFSQQLEARRNIDELLNALDQLTGSVS</sequence>